<dbReference type="Pfam" id="PF00497">
    <property type="entry name" value="SBP_bac_3"/>
    <property type="match status" value="1"/>
</dbReference>
<evidence type="ECO:0000259" key="4">
    <source>
        <dbReference type="SMART" id="SM00062"/>
    </source>
</evidence>
<evidence type="ECO:0000256" key="2">
    <source>
        <dbReference type="ARBA" id="ARBA00022729"/>
    </source>
</evidence>
<proteinExistence type="inferred from homology"/>
<comment type="caution">
    <text evidence="5">The sequence shown here is derived from an EMBL/GenBank/DDBJ whole genome shotgun (WGS) entry which is preliminary data.</text>
</comment>
<name>A0A7V8JLQ4_STEMA</name>
<sequence length="286" mass="30942">MPLSDYRSALAPHGVLRVAINLGNAVLAQGEAHAPRGPSVALAIELARRLGVAVQLHCHDAAASVVAAAAQDAWDLAFLAVDPARADRIAFSAPYMEIEGTYLVRADSPARCVADLDREGLRIAVGRGAAYDLYLSRELKHARIERADTSAAAIALFDQQVLDAAAGVRQPLQAWADAHAGHRVLPDRFTAIQQAVAVPVQRDARAVQALFAEVEALKASDFLREAFARAGRRSPWCPPPRSRRWRPAGPSGHRNRAPAQRAHGEHVAGLLEEAAHVQLRRARRRQ</sequence>
<evidence type="ECO:0000256" key="3">
    <source>
        <dbReference type="SAM" id="MobiDB-lite"/>
    </source>
</evidence>
<protein>
    <recommendedName>
        <fullName evidence="4">Solute-binding protein family 3/N-terminal domain-containing protein</fullName>
    </recommendedName>
</protein>
<evidence type="ECO:0000256" key="1">
    <source>
        <dbReference type="ARBA" id="ARBA00010333"/>
    </source>
</evidence>
<dbReference type="AlphaFoldDB" id="A0A7V8JLQ4"/>
<accession>A0A7V8JLQ4</accession>
<evidence type="ECO:0000313" key="5">
    <source>
        <dbReference type="EMBL" id="KAF1015047.1"/>
    </source>
</evidence>
<reference evidence="6" key="1">
    <citation type="journal article" date="2020" name="MBio">
        <title>Horizontal gene transfer to a defensive symbiont with a reduced genome amongst a multipartite beetle microbiome.</title>
        <authorList>
            <person name="Waterworth S.C."/>
            <person name="Florez L.V."/>
            <person name="Rees E.R."/>
            <person name="Hertweck C."/>
            <person name="Kaltenpoth M."/>
            <person name="Kwan J.C."/>
        </authorList>
    </citation>
    <scope>NUCLEOTIDE SEQUENCE [LARGE SCALE GENOMIC DNA]</scope>
</reference>
<dbReference type="InterPro" id="IPR001638">
    <property type="entry name" value="Solute-binding_3/MltF_N"/>
</dbReference>
<gene>
    <name evidence="5" type="ORF">GAK31_02535</name>
</gene>
<keyword evidence="2" id="KW-0732">Signal</keyword>
<dbReference type="EMBL" id="WNDS01000003">
    <property type="protein sequence ID" value="KAF1015047.1"/>
    <property type="molecule type" value="Genomic_DNA"/>
</dbReference>
<dbReference type="Proteomes" id="UP000487117">
    <property type="component" value="Unassembled WGS sequence"/>
</dbReference>
<evidence type="ECO:0000313" key="6">
    <source>
        <dbReference type="Proteomes" id="UP000487117"/>
    </source>
</evidence>
<dbReference type="Gene3D" id="3.40.190.10">
    <property type="entry name" value="Periplasmic binding protein-like II"/>
    <property type="match status" value="2"/>
</dbReference>
<dbReference type="PANTHER" id="PTHR35936">
    <property type="entry name" value="MEMBRANE-BOUND LYTIC MUREIN TRANSGLYCOSYLASE F"/>
    <property type="match status" value="1"/>
</dbReference>
<organism evidence="5 6">
    <name type="scientific">Stenotrophomonas maltophilia</name>
    <name type="common">Pseudomonas maltophilia</name>
    <name type="synonym">Xanthomonas maltophilia</name>
    <dbReference type="NCBI Taxonomy" id="40324"/>
    <lineage>
        <taxon>Bacteria</taxon>
        <taxon>Pseudomonadati</taxon>
        <taxon>Pseudomonadota</taxon>
        <taxon>Gammaproteobacteria</taxon>
        <taxon>Lysobacterales</taxon>
        <taxon>Lysobacteraceae</taxon>
        <taxon>Stenotrophomonas</taxon>
        <taxon>Stenotrophomonas maltophilia group</taxon>
    </lineage>
</organism>
<dbReference type="PANTHER" id="PTHR35936:SF17">
    <property type="entry name" value="ARGININE-BINDING EXTRACELLULAR PROTEIN ARTP"/>
    <property type="match status" value="1"/>
</dbReference>
<feature type="domain" description="Solute-binding protein family 3/N-terminal" evidence="4">
    <location>
        <begin position="15"/>
        <end position="249"/>
    </location>
</feature>
<dbReference type="SMART" id="SM00062">
    <property type="entry name" value="PBPb"/>
    <property type="match status" value="1"/>
</dbReference>
<dbReference type="SUPFAM" id="SSF53850">
    <property type="entry name" value="Periplasmic binding protein-like II"/>
    <property type="match status" value="1"/>
</dbReference>
<feature type="region of interest" description="Disordered" evidence="3">
    <location>
        <begin position="232"/>
        <end position="265"/>
    </location>
</feature>
<comment type="similarity">
    <text evidence="1">Belongs to the bacterial solute-binding protein 3 family.</text>
</comment>